<keyword evidence="1" id="KW-0175">Coiled coil</keyword>
<dbReference type="WBParaSite" id="Csp11.Scaffold629.g12293.t1">
    <property type="protein sequence ID" value="Csp11.Scaffold629.g12293.t1"/>
    <property type="gene ID" value="Csp11.Scaffold629.g12293"/>
</dbReference>
<reference evidence="3" key="1">
    <citation type="submission" date="2016-11" db="UniProtKB">
        <authorList>
            <consortium name="WormBaseParasite"/>
        </authorList>
    </citation>
    <scope>IDENTIFICATION</scope>
</reference>
<dbReference type="Pfam" id="PF05075">
    <property type="entry name" value="DUF684"/>
    <property type="match status" value="1"/>
</dbReference>
<dbReference type="PANTHER" id="PTHR31464:SF3">
    <property type="entry name" value="AAA DOMAIN-CONTAINING PROTEIN-RELATED"/>
    <property type="match status" value="1"/>
</dbReference>
<dbReference type="PANTHER" id="PTHR31464">
    <property type="entry name" value="PROTEIN CBG01266"/>
    <property type="match status" value="1"/>
</dbReference>
<accession>A0A1I7TVT9</accession>
<feature type="coiled-coil region" evidence="1">
    <location>
        <begin position="122"/>
        <end position="149"/>
    </location>
</feature>
<keyword evidence="2" id="KW-1185">Reference proteome</keyword>
<name>A0A1I7TVT9_9PELO</name>
<dbReference type="InterPro" id="IPR007767">
    <property type="entry name" value="DUF684"/>
</dbReference>
<sequence length="469" mass="54446">MTVGRIVVYDAPCLEGSYMPMGGVPTMLEVSKLTLNARPMDYKDVKKGADYASKAAALLKSMMGTGKAFIDFFKDRHKDVEDTLKTLDKWKKAFGVVSGLADILKGILMFLPEPENPLVGELQKLVDTVDELERKVSENFNEMKSLITEINFISRILSPCFVLTRYMKNVMKNPGPRTKENFERVYKKHPPMKLLYNLMSYLEQTTTNPLRVAMDSEKAKTKGTFEKWENIICQIMGQFMFLEAFSNGLMAMEDQTSFDLMIDRSMEVFKEMQEWRKEYENNKDESYWKEVKSFFEDYMTNHTHLNNSEKADGLQRIMDNYFTTDSFYIIVLNLAKWHEDYTYHCSNVDGNLLGSWDKGRCNAYIYRSRTAYKKTEDDFKKLEREVESCRNGKLIYNGTLNMIITNQLLDKGHLSVRQGFASVLWTGVDPQIRSANCNREWGPGWWITANVKDGRKDSNYEYRLVAAFE</sequence>
<dbReference type="Proteomes" id="UP000095282">
    <property type="component" value="Unplaced"/>
</dbReference>
<organism evidence="2 3">
    <name type="scientific">Caenorhabditis tropicalis</name>
    <dbReference type="NCBI Taxonomy" id="1561998"/>
    <lineage>
        <taxon>Eukaryota</taxon>
        <taxon>Metazoa</taxon>
        <taxon>Ecdysozoa</taxon>
        <taxon>Nematoda</taxon>
        <taxon>Chromadorea</taxon>
        <taxon>Rhabditida</taxon>
        <taxon>Rhabditina</taxon>
        <taxon>Rhabditomorpha</taxon>
        <taxon>Rhabditoidea</taxon>
        <taxon>Rhabditidae</taxon>
        <taxon>Peloderinae</taxon>
        <taxon>Caenorhabditis</taxon>
    </lineage>
</organism>
<evidence type="ECO:0000313" key="3">
    <source>
        <dbReference type="WBParaSite" id="Csp11.Scaffold629.g12293.t1"/>
    </source>
</evidence>
<dbReference type="eggNOG" id="ENOG502TJF9">
    <property type="taxonomic scope" value="Eukaryota"/>
</dbReference>
<evidence type="ECO:0000256" key="1">
    <source>
        <dbReference type="SAM" id="Coils"/>
    </source>
</evidence>
<dbReference type="AlphaFoldDB" id="A0A1I7TVT9"/>
<evidence type="ECO:0000313" key="2">
    <source>
        <dbReference type="Proteomes" id="UP000095282"/>
    </source>
</evidence>
<dbReference type="STRING" id="1561998.A0A1I7TVT9"/>
<proteinExistence type="predicted"/>
<protein>
    <submittedName>
        <fullName evidence="3">Crystaline entomocidal protoxin</fullName>
    </submittedName>
</protein>